<comment type="function">
    <text evidence="6 8 9">Necessary for efficient RNA polymerase transcription elongation past template-encoded arresting sites. The arresting sites in DNA have the property of trapping a certain fraction of elongating RNA polymerases that pass through, resulting in locked ternary complexes. Cleavage of the nascent transcript by cleavage factors such as GreA or GreB allows the resumption of elongation from the new 3'terminus. GreA releases sequences of 2 to 3 nucleotides.</text>
</comment>
<protein>
    <recommendedName>
        <fullName evidence="2 8">Transcription elongation factor GreA</fullName>
    </recommendedName>
    <alternativeName>
        <fullName evidence="7 8">Transcript cleavage factor GreA</fullName>
    </alternativeName>
</protein>
<comment type="similarity">
    <text evidence="1 8 9">Belongs to the GreA/GreB family.</text>
</comment>
<dbReference type="SUPFAM" id="SSF54534">
    <property type="entry name" value="FKBP-like"/>
    <property type="match status" value="1"/>
</dbReference>
<dbReference type="PANTHER" id="PTHR30437">
    <property type="entry name" value="TRANSCRIPTION ELONGATION FACTOR GREA"/>
    <property type="match status" value="1"/>
</dbReference>
<dbReference type="Gene3D" id="1.10.287.180">
    <property type="entry name" value="Transcription elongation factor, GreA/GreB, N-terminal domain"/>
    <property type="match status" value="1"/>
</dbReference>
<comment type="caution">
    <text evidence="12">The sequence shown here is derived from an EMBL/GenBank/DDBJ whole genome shotgun (WGS) entry which is preliminary data.</text>
</comment>
<dbReference type="GO" id="GO:0032784">
    <property type="term" value="P:regulation of DNA-templated transcription elongation"/>
    <property type="evidence" value="ECO:0007669"/>
    <property type="project" value="UniProtKB-UniRule"/>
</dbReference>
<evidence type="ECO:0000256" key="6">
    <source>
        <dbReference type="ARBA" id="ARBA00024916"/>
    </source>
</evidence>
<dbReference type="HAMAP" id="MF_00105">
    <property type="entry name" value="GreA_GreB"/>
    <property type="match status" value="1"/>
</dbReference>
<evidence type="ECO:0000259" key="10">
    <source>
        <dbReference type="Pfam" id="PF01272"/>
    </source>
</evidence>
<dbReference type="InterPro" id="IPR022691">
    <property type="entry name" value="Tscrpt_elong_fac_GreA/B_N"/>
</dbReference>
<feature type="coiled-coil region" evidence="8">
    <location>
        <begin position="5"/>
        <end position="32"/>
    </location>
</feature>
<keyword evidence="4 8" id="KW-0238">DNA-binding</keyword>
<dbReference type="NCBIfam" id="NF001263">
    <property type="entry name" value="PRK00226.1-4"/>
    <property type="match status" value="1"/>
</dbReference>
<keyword evidence="3 8" id="KW-0805">Transcription regulation</keyword>
<dbReference type="STRING" id="1618345.UT18_C0002G0030"/>
<dbReference type="PANTHER" id="PTHR30437:SF4">
    <property type="entry name" value="TRANSCRIPTION ELONGATION FACTOR GREA"/>
    <property type="match status" value="1"/>
</dbReference>
<dbReference type="GO" id="GO:0003677">
    <property type="term" value="F:DNA binding"/>
    <property type="evidence" value="ECO:0007669"/>
    <property type="project" value="UniProtKB-UniRule"/>
</dbReference>
<evidence type="ECO:0000256" key="9">
    <source>
        <dbReference type="RuleBase" id="RU000556"/>
    </source>
</evidence>
<dbReference type="Gene3D" id="3.10.50.30">
    <property type="entry name" value="Transcription elongation factor, GreA/GreB, C-terminal domain"/>
    <property type="match status" value="1"/>
</dbReference>
<evidence type="ECO:0000256" key="3">
    <source>
        <dbReference type="ARBA" id="ARBA00023015"/>
    </source>
</evidence>
<dbReference type="PROSITE" id="PS00829">
    <property type="entry name" value="GREAB_1"/>
    <property type="match status" value="1"/>
</dbReference>
<evidence type="ECO:0000256" key="2">
    <source>
        <dbReference type="ARBA" id="ARBA00013729"/>
    </source>
</evidence>
<keyword evidence="12" id="KW-0648">Protein biosynthesis</keyword>
<evidence type="ECO:0000256" key="4">
    <source>
        <dbReference type="ARBA" id="ARBA00023125"/>
    </source>
</evidence>
<dbReference type="InterPro" id="IPR006359">
    <property type="entry name" value="Tscrpt_elong_fac_GreA"/>
</dbReference>
<dbReference type="EMBL" id="LBVV01000002">
    <property type="protein sequence ID" value="KKQ95253.1"/>
    <property type="molecule type" value="Genomic_DNA"/>
</dbReference>
<evidence type="ECO:0000256" key="7">
    <source>
        <dbReference type="ARBA" id="ARBA00030776"/>
    </source>
</evidence>
<evidence type="ECO:0000259" key="11">
    <source>
        <dbReference type="Pfam" id="PF03449"/>
    </source>
</evidence>
<name>A0A0G0LTJ1_UNCC2</name>
<proteinExistence type="inferred from homology"/>
<dbReference type="Pfam" id="PF03449">
    <property type="entry name" value="GreA_GreB_N"/>
    <property type="match status" value="1"/>
</dbReference>
<dbReference type="PIRSF" id="PIRSF006092">
    <property type="entry name" value="GreA_GreB"/>
    <property type="match status" value="1"/>
</dbReference>
<gene>
    <name evidence="8" type="primary">greA</name>
    <name evidence="12" type="ORF">UT18_C0002G0030</name>
</gene>
<dbReference type="PROSITE" id="PS00830">
    <property type="entry name" value="GREAB_2"/>
    <property type="match status" value="1"/>
</dbReference>
<evidence type="ECO:0000313" key="13">
    <source>
        <dbReference type="Proteomes" id="UP000034207"/>
    </source>
</evidence>
<dbReference type="PATRIC" id="fig|1618345.3.peg.84"/>
<feature type="domain" description="Transcription elongation factor GreA/GreB N-terminal" evidence="11">
    <location>
        <begin position="5"/>
        <end position="75"/>
    </location>
</feature>
<dbReference type="InterPro" id="IPR036805">
    <property type="entry name" value="Tscrpt_elong_fac_GreA/B_N_sf"/>
</dbReference>
<dbReference type="InterPro" id="IPR018151">
    <property type="entry name" value="TF_GreA/GreB_CS"/>
</dbReference>
<dbReference type="InterPro" id="IPR028624">
    <property type="entry name" value="Tscrpt_elong_fac_GreA/B"/>
</dbReference>
<dbReference type="FunFam" id="3.10.50.30:FF:000001">
    <property type="entry name" value="Transcription elongation factor GreA"/>
    <property type="match status" value="1"/>
</dbReference>
<dbReference type="FunFam" id="1.10.287.180:FF:000001">
    <property type="entry name" value="Transcription elongation factor GreA"/>
    <property type="match status" value="1"/>
</dbReference>
<dbReference type="NCBIfam" id="TIGR01462">
    <property type="entry name" value="greA"/>
    <property type="match status" value="1"/>
</dbReference>
<organism evidence="12 13">
    <name type="scientific">candidate division CPR2 bacterium GW2011_GWC2_39_10</name>
    <dbReference type="NCBI Taxonomy" id="1618345"/>
    <lineage>
        <taxon>Bacteria</taxon>
        <taxon>Bacteria division CPR2</taxon>
    </lineage>
</organism>
<keyword evidence="5 8" id="KW-0804">Transcription</keyword>
<dbReference type="AlphaFoldDB" id="A0A0G0LTJ1"/>
<dbReference type="SUPFAM" id="SSF46557">
    <property type="entry name" value="GreA transcript cleavage protein, N-terminal domain"/>
    <property type="match status" value="1"/>
</dbReference>
<keyword evidence="12" id="KW-0251">Elongation factor</keyword>
<dbReference type="Pfam" id="PF01272">
    <property type="entry name" value="GreA_GreB"/>
    <property type="match status" value="1"/>
</dbReference>
<dbReference type="InterPro" id="IPR023459">
    <property type="entry name" value="Tscrpt_elong_fac_GreA/B_fam"/>
</dbReference>
<dbReference type="InterPro" id="IPR036953">
    <property type="entry name" value="GreA/GreB_C_sf"/>
</dbReference>
<evidence type="ECO:0000256" key="5">
    <source>
        <dbReference type="ARBA" id="ARBA00023163"/>
    </source>
</evidence>
<dbReference type="GO" id="GO:0006354">
    <property type="term" value="P:DNA-templated transcription elongation"/>
    <property type="evidence" value="ECO:0007669"/>
    <property type="project" value="TreeGrafter"/>
</dbReference>
<dbReference type="GO" id="GO:0070063">
    <property type="term" value="F:RNA polymerase binding"/>
    <property type="evidence" value="ECO:0007669"/>
    <property type="project" value="InterPro"/>
</dbReference>
<dbReference type="InterPro" id="IPR001437">
    <property type="entry name" value="Tscrpt_elong_fac_GreA/B_C"/>
</dbReference>
<reference evidence="12 13" key="1">
    <citation type="journal article" date="2015" name="Nature">
        <title>rRNA introns, odd ribosomes, and small enigmatic genomes across a large radiation of phyla.</title>
        <authorList>
            <person name="Brown C.T."/>
            <person name="Hug L.A."/>
            <person name="Thomas B.C."/>
            <person name="Sharon I."/>
            <person name="Castelle C.J."/>
            <person name="Singh A."/>
            <person name="Wilkins M.J."/>
            <person name="Williams K.H."/>
            <person name="Banfield J.F."/>
        </authorList>
    </citation>
    <scope>NUCLEOTIDE SEQUENCE [LARGE SCALE GENOMIC DNA]</scope>
</reference>
<feature type="domain" description="Transcription elongation factor GreA/GreB C-terminal" evidence="10">
    <location>
        <begin position="82"/>
        <end position="153"/>
    </location>
</feature>
<keyword evidence="8" id="KW-0175">Coiled coil</keyword>
<dbReference type="Proteomes" id="UP000034207">
    <property type="component" value="Unassembled WGS sequence"/>
</dbReference>
<dbReference type="GO" id="GO:0003746">
    <property type="term" value="F:translation elongation factor activity"/>
    <property type="evidence" value="ECO:0007669"/>
    <property type="project" value="UniProtKB-KW"/>
</dbReference>
<evidence type="ECO:0000313" key="12">
    <source>
        <dbReference type="EMBL" id="KKQ95253.1"/>
    </source>
</evidence>
<accession>A0A0G0LTJ1</accession>
<sequence>MQKKIILTKEGLEKLKAELKKLKEETRHEVAIRIKEAKEFGDLSENSEYEAAKNQQAFTEGKIAELEFIIKSAIIKEKNSNTGSVDIGSTVHVEVEGGAERFKIVGAHEADPVNGMISYESPIGKALIGKKTGEEIEVTVPAGVIRYRITNIE</sequence>
<evidence type="ECO:0000256" key="1">
    <source>
        <dbReference type="ARBA" id="ARBA00008213"/>
    </source>
</evidence>
<evidence type="ECO:0000256" key="8">
    <source>
        <dbReference type="HAMAP-Rule" id="MF_00105"/>
    </source>
</evidence>